<name>A0A7W7MC65_9ACTN</name>
<reference evidence="2 3" key="1">
    <citation type="submission" date="2020-08" db="EMBL/GenBank/DDBJ databases">
        <title>Sequencing the genomes of 1000 actinobacteria strains.</title>
        <authorList>
            <person name="Klenk H.-P."/>
        </authorList>
    </citation>
    <scope>NUCLEOTIDE SEQUENCE [LARGE SCALE GENOMIC DNA]</scope>
    <source>
        <strain evidence="2 3">DSM 45809</strain>
    </source>
</reference>
<keyword evidence="3" id="KW-1185">Reference proteome</keyword>
<dbReference type="GO" id="GO:0016853">
    <property type="term" value="F:isomerase activity"/>
    <property type="evidence" value="ECO:0007669"/>
    <property type="project" value="UniProtKB-KW"/>
</dbReference>
<comment type="caution">
    <text evidence="2">The sequence shown here is derived from an EMBL/GenBank/DDBJ whole genome shotgun (WGS) entry which is preliminary data.</text>
</comment>
<feature type="domain" description="SnoaL-like" evidence="1">
    <location>
        <begin position="14"/>
        <end position="117"/>
    </location>
</feature>
<dbReference type="InterPro" id="IPR037401">
    <property type="entry name" value="SnoaL-like"/>
</dbReference>
<dbReference type="RefSeq" id="WP_185044889.1">
    <property type="nucleotide sequence ID" value="NZ_BAABFG010000005.1"/>
</dbReference>
<sequence>MTDSHRELFERYVYAGAITRDPDAVAELFTEDGVFEAPLVASDGPLPRRLAGREAIRAGVGAFQRDDAGPVDPERSGYVLHETADPDVFIAEIDAVSGGVPMALVQIFRIRDGRIAHLRDYFRA</sequence>
<proteinExistence type="predicted"/>
<dbReference type="SUPFAM" id="SSF54427">
    <property type="entry name" value="NTF2-like"/>
    <property type="match status" value="1"/>
</dbReference>
<dbReference type="Gene3D" id="3.10.450.50">
    <property type="match status" value="1"/>
</dbReference>
<dbReference type="Proteomes" id="UP000546162">
    <property type="component" value="Unassembled WGS sequence"/>
</dbReference>
<organism evidence="2 3">
    <name type="scientific">Actinoplanes octamycinicus</name>
    <dbReference type="NCBI Taxonomy" id="135948"/>
    <lineage>
        <taxon>Bacteria</taxon>
        <taxon>Bacillati</taxon>
        <taxon>Actinomycetota</taxon>
        <taxon>Actinomycetes</taxon>
        <taxon>Micromonosporales</taxon>
        <taxon>Micromonosporaceae</taxon>
        <taxon>Actinoplanes</taxon>
    </lineage>
</organism>
<dbReference type="AlphaFoldDB" id="A0A7W7MC65"/>
<evidence type="ECO:0000259" key="1">
    <source>
        <dbReference type="Pfam" id="PF12680"/>
    </source>
</evidence>
<dbReference type="InterPro" id="IPR032710">
    <property type="entry name" value="NTF2-like_dom_sf"/>
</dbReference>
<accession>A0A7W7MC65</accession>
<protein>
    <submittedName>
        <fullName evidence="2">Ketosteroid isomerase-like protein</fullName>
    </submittedName>
</protein>
<evidence type="ECO:0000313" key="3">
    <source>
        <dbReference type="Proteomes" id="UP000546162"/>
    </source>
</evidence>
<dbReference type="EMBL" id="JACHNB010000001">
    <property type="protein sequence ID" value="MBB4744766.1"/>
    <property type="molecule type" value="Genomic_DNA"/>
</dbReference>
<dbReference type="Pfam" id="PF12680">
    <property type="entry name" value="SnoaL_2"/>
    <property type="match status" value="1"/>
</dbReference>
<gene>
    <name evidence="2" type="ORF">BJY16_008225</name>
</gene>
<evidence type="ECO:0000313" key="2">
    <source>
        <dbReference type="EMBL" id="MBB4744766.1"/>
    </source>
</evidence>
<keyword evidence="2" id="KW-0413">Isomerase</keyword>